<gene>
    <name evidence="2" type="ORF">HYS17_10010</name>
</gene>
<reference evidence="2 3" key="1">
    <citation type="submission" date="2020-07" db="EMBL/GenBank/DDBJ databases">
        <title>Huge and variable diversity of episymbiotic CPR bacteria and DPANN archaea in groundwater ecosystems.</title>
        <authorList>
            <person name="He C.Y."/>
            <person name="Keren R."/>
            <person name="Whittaker M."/>
            <person name="Farag I.F."/>
            <person name="Doudna J."/>
            <person name="Cate J.H.D."/>
            <person name="Banfield J.F."/>
        </authorList>
    </citation>
    <scope>NUCLEOTIDE SEQUENCE [LARGE SCALE GENOMIC DNA]</scope>
    <source>
        <strain evidence="2">NC_groundwater_70_Ag_B-0.1um_54_66</strain>
    </source>
</reference>
<proteinExistence type="predicted"/>
<accession>A0A7T5UHC4</accession>
<sequence length="138" mass="15228">MDEIGKRLHDAAEKCIKSYEAWRQDKKNQEARESLNETLHDLRRATAALEIDMIREERLSGSARPMPTPVHRSMRKQDDENFGNANDDIGNRGEDGNGNGGGHENRGQQRRSGGGHHRAGGRPGGPHRGGPRESGGNE</sequence>
<evidence type="ECO:0000313" key="2">
    <source>
        <dbReference type="EMBL" id="QQG35826.1"/>
    </source>
</evidence>
<dbReference type="Proteomes" id="UP000595362">
    <property type="component" value="Chromosome"/>
</dbReference>
<dbReference type="AlphaFoldDB" id="A0A7T5UHC4"/>
<evidence type="ECO:0000256" key="1">
    <source>
        <dbReference type="SAM" id="MobiDB-lite"/>
    </source>
</evidence>
<feature type="region of interest" description="Disordered" evidence="1">
    <location>
        <begin position="55"/>
        <end position="138"/>
    </location>
</feature>
<dbReference type="EMBL" id="CP066681">
    <property type="protein sequence ID" value="QQG35826.1"/>
    <property type="molecule type" value="Genomic_DNA"/>
</dbReference>
<organism evidence="2 3">
    <name type="scientific">Micavibrio aeruginosavorus</name>
    <dbReference type="NCBI Taxonomy" id="349221"/>
    <lineage>
        <taxon>Bacteria</taxon>
        <taxon>Pseudomonadati</taxon>
        <taxon>Bdellovibrionota</taxon>
        <taxon>Bdellovibrionia</taxon>
        <taxon>Bdellovibrionales</taxon>
        <taxon>Pseudobdellovibrionaceae</taxon>
        <taxon>Micavibrio</taxon>
    </lineage>
</organism>
<evidence type="ECO:0000313" key="3">
    <source>
        <dbReference type="Proteomes" id="UP000595362"/>
    </source>
</evidence>
<protein>
    <submittedName>
        <fullName evidence="2">Uncharacterized protein</fullName>
    </submittedName>
</protein>
<name>A0A7T5UHC4_9BACT</name>